<dbReference type="PANTHER" id="PTHR21294:SF17">
    <property type="entry name" value="PROTEIN FIXA"/>
    <property type="match status" value="1"/>
</dbReference>
<dbReference type="SMART" id="SM00893">
    <property type="entry name" value="ETF"/>
    <property type="match status" value="1"/>
</dbReference>
<dbReference type="Proteomes" id="UP000190868">
    <property type="component" value="Chromosome"/>
</dbReference>
<gene>
    <name evidence="3" type="ORF">CPIN18021_0490</name>
</gene>
<dbReference type="NCBIfam" id="NF002888">
    <property type="entry name" value="PRK03359.1"/>
    <property type="match status" value="1"/>
</dbReference>
<sequence length="256" mass="27867">MNIIVGCKVVLEEQDISINSDRTLDFSKANPKINPFDLNAIQTAVDIKSMVLDEVNIKVLSIGGKNLENTKVKKDILSRGADELNIVIDDKFDNLLAHDTAEIFKQASEKIGFDLIVCADGSADLFASQVGLRAGALLDIPVINSVSKILSIDISSSKIMVQRKLENEIEELELSLPALICVSTDINEPSIPGMKAILAAAKKPVNVLSFDCSMSNIVELVNVNAPKKKDRLGVVLQDDSEECVVDFISNFKKVLN</sequence>
<dbReference type="Pfam" id="PF01012">
    <property type="entry name" value="ETF"/>
    <property type="match status" value="1"/>
</dbReference>
<dbReference type="PIRSF" id="PIRSF000090">
    <property type="entry name" value="Beta-ETF"/>
    <property type="match status" value="1"/>
</dbReference>
<dbReference type="KEGG" id="cpin:CPIN18020_0485"/>
<dbReference type="SUPFAM" id="SSF52402">
    <property type="entry name" value="Adenine nucleotide alpha hydrolases-like"/>
    <property type="match status" value="1"/>
</dbReference>
<dbReference type="PANTHER" id="PTHR21294">
    <property type="entry name" value="ELECTRON TRANSFER FLAVOPROTEIN BETA-SUBUNIT"/>
    <property type="match status" value="1"/>
</dbReference>
<dbReference type="Gene3D" id="3.40.50.620">
    <property type="entry name" value="HUPs"/>
    <property type="match status" value="1"/>
</dbReference>
<dbReference type="RefSeq" id="WP_078423011.1">
    <property type="nucleotide sequence ID" value="NZ_CP017018.1"/>
</dbReference>
<proteinExistence type="predicted"/>
<evidence type="ECO:0000259" key="2">
    <source>
        <dbReference type="SMART" id="SM00893"/>
    </source>
</evidence>
<feature type="domain" description="Electron transfer flavoprotein alpha/beta-subunit N-terminal" evidence="2">
    <location>
        <begin position="21"/>
        <end position="217"/>
    </location>
</feature>
<dbReference type="InterPro" id="IPR014730">
    <property type="entry name" value="ETF_a/b_N"/>
</dbReference>
<dbReference type="InterPro" id="IPR014729">
    <property type="entry name" value="Rossmann-like_a/b/a_fold"/>
</dbReference>
<name>A0A1S6U6K8_9BACT</name>
<protein>
    <submittedName>
        <fullName evidence="3">Electron transfer flavoprotein FixA</fullName>
    </submittedName>
</protein>
<keyword evidence="1" id="KW-0813">Transport</keyword>
<dbReference type="EMBL" id="CP017258">
    <property type="protein sequence ID" value="AQW87329.1"/>
    <property type="molecule type" value="Genomic_DNA"/>
</dbReference>
<dbReference type="GeneID" id="56566123"/>
<organism evidence="3 4">
    <name type="scientific">Campylobacter pinnipediorum subsp. caledonicus</name>
    <dbReference type="NCBI Taxonomy" id="1874362"/>
    <lineage>
        <taxon>Bacteria</taxon>
        <taxon>Pseudomonadati</taxon>
        <taxon>Campylobacterota</taxon>
        <taxon>Epsilonproteobacteria</taxon>
        <taxon>Campylobacterales</taxon>
        <taxon>Campylobacteraceae</taxon>
        <taxon>Campylobacter</taxon>
    </lineage>
</organism>
<reference evidence="4" key="1">
    <citation type="submission" date="2016-09" db="EMBL/GenBank/DDBJ databases">
        <title>Comparative genomics of the Campylobacter concisus group.</title>
        <authorList>
            <person name="Miller W.G."/>
            <person name="Yee E."/>
            <person name="Chapman M.H."/>
            <person name="Huynh S."/>
            <person name="Bono J.L."/>
            <person name="On S.L.W."/>
            <person name="StLeger J."/>
            <person name="Foster G."/>
            <person name="Parker C.T."/>
        </authorList>
    </citation>
    <scope>NUCLEOTIDE SEQUENCE [LARGE SCALE GENOMIC DNA]</scope>
    <source>
        <strain evidence="4">RM18021</strain>
    </source>
</reference>
<evidence type="ECO:0000256" key="1">
    <source>
        <dbReference type="ARBA" id="ARBA00022982"/>
    </source>
</evidence>
<evidence type="ECO:0000313" key="4">
    <source>
        <dbReference type="Proteomes" id="UP000190868"/>
    </source>
</evidence>
<evidence type="ECO:0000313" key="3">
    <source>
        <dbReference type="EMBL" id="AQW87329.1"/>
    </source>
</evidence>
<dbReference type="InterPro" id="IPR012255">
    <property type="entry name" value="ETF_b"/>
</dbReference>
<keyword evidence="4" id="KW-1185">Reference proteome</keyword>
<dbReference type="GO" id="GO:0009055">
    <property type="term" value="F:electron transfer activity"/>
    <property type="evidence" value="ECO:0007669"/>
    <property type="project" value="InterPro"/>
</dbReference>
<dbReference type="AlphaFoldDB" id="A0A1S6U6K8"/>
<keyword evidence="1" id="KW-0249">Electron transport</keyword>
<accession>A0A1S6U6K8</accession>